<evidence type="ECO:0000256" key="2">
    <source>
        <dbReference type="ARBA" id="ARBA00011081"/>
    </source>
</evidence>
<protein>
    <recommendedName>
        <fullName evidence="10">1-deoxy-D-xylulose-5-phosphate synthase</fullName>
        <ecNumber evidence="10">2.2.1.7</ecNumber>
    </recommendedName>
    <alternativeName>
        <fullName evidence="10">1-deoxyxylulose-5-phosphate synthase</fullName>
        <shortName evidence="10">DXP synthase</shortName>
        <shortName evidence="10">DXPS</shortName>
    </alternativeName>
</protein>
<dbReference type="InterPro" id="IPR029061">
    <property type="entry name" value="THDP-binding"/>
</dbReference>
<keyword evidence="6 10" id="KW-0460">Magnesium</keyword>
<dbReference type="CDD" id="cd02007">
    <property type="entry name" value="TPP_DXS"/>
    <property type="match status" value="1"/>
</dbReference>
<dbReference type="PANTHER" id="PTHR43322">
    <property type="entry name" value="1-D-DEOXYXYLULOSE 5-PHOSPHATE SYNTHASE-RELATED"/>
    <property type="match status" value="1"/>
</dbReference>
<dbReference type="InterPro" id="IPR020826">
    <property type="entry name" value="Transketolase_BS"/>
</dbReference>
<evidence type="ECO:0000256" key="3">
    <source>
        <dbReference type="ARBA" id="ARBA00011738"/>
    </source>
</evidence>
<dbReference type="GO" id="GO:0016114">
    <property type="term" value="P:terpenoid biosynthetic process"/>
    <property type="evidence" value="ECO:0007669"/>
    <property type="project" value="UniProtKB-UniRule"/>
</dbReference>
<evidence type="ECO:0000313" key="13">
    <source>
        <dbReference type="EMBL" id="TCO45888.1"/>
    </source>
</evidence>
<dbReference type="Proteomes" id="UP000295680">
    <property type="component" value="Unassembled WGS sequence"/>
</dbReference>
<dbReference type="AlphaFoldDB" id="A0A4R2IPH0"/>
<keyword evidence="8 10" id="KW-0786">Thiamine pyrophosphate</keyword>
<feature type="domain" description="Transketolase-like pyrimidine-binding" evidence="12">
    <location>
        <begin position="300"/>
        <end position="464"/>
    </location>
</feature>
<keyword evidence="7 10" id="KW-0784">Thiamine biosynthesis</keyword>
<dbReference type="PROSITE" id="PS00802">
    <property type="entry name" value="TRANSKETOLASE_2"/>
    <property type="match status" value="1"/>
</dbReference>
<dbReference type="SMART" id="SM00861">
    <property type="entry name" value="Transket_pyr"/>
    <property type="match status" value="1"/>
</dbReference>
<evidence type="ECO:0000313" key="14">
    <source>
        <dbReference type="Proteomes" id="UP000295680"/>
    </source>
</evidence>
<evidence type="ECO:0000256" key="7">
    <source>
        <dbReference type="ARBA" id="ARBA00022977"/>
    </source>
</evidence>
<comment type="pathway">
    <text evidence="1 10">Metabolic intermediate biosynthesis; 1-deoxy-D-xylulose 5-phosphate biosynthesis; 1-deoxy-D-xylulose 5-phosphate from D-glyceraldehyde 3-phosphate and pyruvate: step 1/1.</text>
</comment>
<dbReference type="GO" id="GO:0005829">
    <property type="term" value="C:cytosol"/>
    <property type="evidence" value="ECO:0007669"/>
    <property type="project" value="TreeGrafter"/>
</dbReference>
<feature type="region of interest" description="Disordered" evidence="11">
    <location>
        <begin position="1"/>
        <end position="21"/>
    </location>
</feature>
<reference evidence="13 14" key="1">
    <citation type="submission" date="2019-03" db="EMBL/GenBank/DDBJ databases">
        <title>Genomic Encyclopedia of Type Strains, Phase IV (KMG-IV): sequencing the most valuable type-strain genomes for metagenomic binning, comparative biology and taxonomic classification.</title>
        <authorList>
            <person name="Goeker M."/>
        </authorList>
    </citation>
    <scope>NUCLEOTIDE SEQUENCE [LARGE SCALE GENOMIC DNA]</scope>
    <source>
        <strain evidence="13 14">DSM 45934</strain>
    </source>
</reference>
<keyword evidence="4 10" id="KW-0808">Transferase</keyword>
<dbReference type="PROSITE" id="PS00801">
    <property type="entry name" value="TRANSKETOLASE_1"/>
    <property type="match status" value="1"/>
</dbReference>
<accession>A0A4R2IPH0</accession>
<comment type="similarity">
    <text evidence="2 10">Belongs to the transketolase family. DXPS subfamily.</text>
</comment>
<evidence type="ECO:0000256" key="10">
    <source>
        <dbReference type="HAMAP-Rule" id="MF_00315"/>
    </source>
</evidence>
<dbReference type="InterPro" id="IPR005477">
    <property type="entry name" value="Dxylulose-5-P_synthase"/>
</dbReference>
<dbReference type="GO" id="GO:0008661">
    <property type="term" value="F:1-deoxy-D-xylulose-5-phosphate synthase activity"/>
    <property type="evidence" value="ECO:0007669"/>
    <property type="project" value="UniProtKB-UniRule"/>
</dbReference>
<dbReference type="SUPFAM" id="SSF52518">
    <property type="entry name" value="Thiamin diphosphate-binding fold (THDP-binding)"/>
    <property type="match status" value="2"/>
</dbReference>
<feature type="binding site" evidence="10">
    <location>
        <begin position="134"/>
        <end position="136"/>
    </location>
    <ligand>
        <name>thiamine diphosphate</name>
        <dbReference type="ChEBI" id="CHEBI:58937"/>
    </ligand>
</feature>
<dbReference type="SUPFAM" id="SSF52922">
    <property type="entry name" value="TK C-terminal domain-like"/>
    <property type="match status" value="1"/>
</dbReference>
<comment type="caution">
    <text evidence="13">The sequence shown here is derived from an EMBL/GenBank/DDBJ whole genome shotgun (WGS) entry which is preliminary data.</text>
</comment>
<proteinExistence type="inferred from homology"/>
<comment type="subunit">
    <text evidence="3 10">Homodimer.</text>
</comment>
<name>A0A4R2IPH0_9PSEU</name>
<dbReference type="NCBIfam" id="NF003933">
    <property type="entry name" value="PRK05444.2-2"/>
    <property type="match status" value="1"/>
</dbReference>
<dbReference type="Pfam" id="PF02780">
    <property type="entry name" value="Transketolase_C"/>
    <property type="match status" value="1"/>
</dbReference>
<gene>
    <name evidence="10" type="primary">dxs</name>
    <name evidence="13" type="ORF">EV192_12074</name>
</gene>
<evidence type="ECO:0000259" key="12">
    <source>
        <dbReference type="SMART" id="SM00861"/>
    </source>
</evidence>
<comment type="cofactor">
    <cofactor evidence="10">
        <name>Mg(2+)</name>
        <dbReference type="ChEBI" id="CHEBI:18420"/>
    </cofactor>
    <text evidence="10">Binds 1 Mg(2+) ion per subunit.</text>
</comment>
<evidence type="ECO:0000256" key="6">
    <source>
        <dbReference type="ARBA" id="ARBA00022842"/>
    </source>
</evidence>
<feature type="binding site" evidence="10">
    <location>
        <position position="195"/>
    </location>
    <ligand>
        <name>Mg(2+)</name>
        <dbReference type="ChEBI" id="CHEBI:18420"/>
    </ligand>
</feature>
<feature type="binding site" evidence="10">
    <location>
        <position position="93"/>
    </location>
    <ligand>
        <name>thiamine diphosphate</name>
        <dbReference type="ChEBI" id="CHEBI:58937"/>
    </ligand>
</feature>
<keyword evidence="14" id="KW-1185">Reference proteome</keyword>
<dbReference type="UniPathway" id="UPA00064">
    <property type="reaction ID" value="UER00091"/>
</dbReference>
<dbReference type="GO" id="GO:0030976">
    <property type="term" value="F:thiamine pyrophosphate binding"/>
    <property type="evidence" value="ECO:0007669"/>
    <property type="project" value="UniProtKB-UniRule"/>
</dbReference>
<dbReference type="EC" id="2.2.1.7" evidence="10"/>
<comment type="catalytic activity">
    <reaction evidence="10">
        <text>D-glyceraldehyde 3-phosphate + pyruvate + H(+) = 1-deoxy-D-xylulose 5-phosphate + CO2</text>
        <dbReference type="Rhea" id="RHEA:12605"/>
        <dbReference type="ChEBI" id="CHEBI:15361"/>
        <dbReference type="ChEBI" id="CHEBI:15378"/>
        <dbReference type="ChEBI" id="CHEBI:16526"/>
        <dbReference type="ChEBI" id="CHEBI:57792"/>
        <dbReference type="ChEBI" id="CHEBI:59776"/>
        <dbReference type="EC" id="2.2.1.7"/>
    </reaction>
</comment>
<evidence type="ECO:0000256" key="8">
    <source>
        <dbReference type="ARBA" id="ARBA00023052"/>
    </source>
</evidence>
<evidence type="ECO:0000256" key="4">
    <source>
        <dbReference type="ARBA" id="ARBA00022679"/>
    </source>
</evidence>
<keyword evidence="9 10" id="KW-0414">Isoprene biosynthesis</keyword>
<evidence type="ECO:0000256" key="11">
    <source>
        <dbReference type="SAM" id="MobiDB-lite"/>
    </source>
</evidence>
<dbReference type="CDD" id="cd07033">
    <property type="entry name" value="TPP_PYR_DXS_TK_like"/>
    <property type="match status" value="1"/>
</dbReference>
<dbReference type="GO" id="GO:0009228">
    <property type="term" value="P:thiamine biosynthetic process"/>
    <property type="evidence" value="ECO:0007669"/>
    <property type="project" value="UniProtKB-UniRule"/>
</dbReference>
<dbReference type="GO" id="GO:0019288">
    <property type="term" value="P:isopentenyl diphosphate biosynthetic process, methylerythritol 4-phosphate pathway"/>
    <property type="evidence" value="ECO:0007669"/>
    <property type="project" value="TreeGrafter"/>
</dbReference>
<keyword evidence="5 10" id="KW-0479">Metal-binding</keyword>
<dbReference type="EMBL" id="SLWS01000020">
    <property type="protein sequence ID" value="TCO45888.1"/>
    <property type="molecule type" value="Genomic_DNA"/>
</dbReference>
<comment type="cofactor">
    <cofactor evidence="10">
        <name>thiamine diphosphate</name>
        <dbReference type="ChEBI" id="CHEBI:58937"/>
    </cofactor>
    <text evidence="10">Binds 1 thiamine pyrophosphate per subunit.</text>
</comment>
<feature type="binding site" evidence="10">
    <location>
        <position position="270"/>
    </location>
    <ligand>
        <name>thiamine diphosphate</name>
        <dbReference type="ChEBI" id="CHEBI:58937"/>
    </ligand>
</feature>
<evidence type="ECO:0000256" key="5">
    <source>
        <dbReference type="ARBA" id="ARBA00022723"/>
    </source>
</evidence>
<dbReference type="OrthoDB" id="9803371at2"/>
<dbReference type="Pfam" id="PF02779">
    <property type="entry name" value="Transket_pyr"/>
    <property type="match status" value="1"/>
</dbReference>
<feature type="binding site" evidence="10">
    <location>
        <position position="166"/>
    </location>
    <ligand>
        <name>Mg(2+)</name>
        <dbReference type="ChEBI" id="CHEBI:18420"/>
    </ligand>
</feature>
<feature type="binding site" evidence="10">
    <location>
        <begin position="167"/>
        <end position="168"/>
    </location>
    <ligand>
        <name>thiamine diphosphate</name>
        <dbReference type="ChEBI" id="CHEBI:58937"/>
    </ligand>
</feature>
<dbReference type="Pfam" id="PF13292">
    <property type="entry name" value="DXP_synthase_N"/>
    <property type="match status" value="2"/>
</dbReference>
<dbReference type="GO" id="GO:0000287">
    <property type="term" value="F:magnesium ion binding"/>
    <property type="evidence" value="ECO:0007669"/>
    <property type="project" value="UniProtKB-UniRule"/>
</dbReference>
<feature type="binding site" evidence="10">
    <location>
        <position position="351"/>
    </location>
    <ligand>
        <name>thiamine diphosphate</name>
        <dbReference type="ChEBI" id="CHEBI:58937"/>
    </ligand>
</feature>
<dbReference type="InterPro" id="IPR005475">
    <property type="entry name" value="Transketolase-like_Pyr-bd"/>
</dbReference>
<dbReference type="PANTHER" id="PTHR43322:SF5">
    <property type="entry name" value="1-DEOXY-D-XYLULOSE-5-PHOSPHATE SYNTHASE, CHLOROPLASTIC"/>
    <property type="match status" value="1"/>
</dbReference>
<dbReference type="InterPro" id="IPR049557">
    <property type="entry name" value="Transketolase_CS"/>
</dbReference>
<evidence type="ECO:0000256" key="1">
    <source>
        <dbReference type="ARBA" id="ARBA00004980"/>
    </source>
</evidence>
<sequence length="610" mass="63753">MITATDIVTPATSPADTTDPRDVLASIGCPADVRRLPAEDLPVLAEQVRALLIDRVTATGGHLGASLGTVELTIALHRVFRSPRDVILFDTGHQTYPHKVLTGRAGRFNTLRQAGGLSGYPSRVESPHDWTENSHASVALAWADGIAKALALGGEPDRRVVAVIGDGALTGGVAWEGLNTIGGAERPVIVVLNDNGRSYDPTIGGLAAHLARLRLDLPRPGGNLFQAMGLTYLGPVNGHDIDAVCGALRQATTVAGPCLVHVLTVKGRGYPPAEADDADRMHACGVIDPATGMPVAPAKPTWTDVFADEIIVLADQRPDVVALTAAMRLPTGLGRLSTAAPDRVFDSGIAEQHLLASAAGLATAGRHPVVCVYSAFLNRAYDQLLMDIALHRLPVTLVLDRAGITGPDGASHHGMWDLALLSTVPGMRVACPRDPARLRELLHEAARIDGPTALRFPKATIGPDLRSLARVDGVDVLYRAPHTPLDVLVVAVGALAPACLHAADILAKHHLGVTVVDPRWVHPINPALLGMAARHQLVVCVEDGIADAGVGARLAHATAAATSTPCRGLGLPTAFIAHGSRGDILAAHGLSGPGIADTCLNLLLRHRSRP</sequence>
<dbReference type="HAMAP" id="MF_00315">
    <property type="entry name" value="DXP_synth"/>
    <property type="match status" value="1"/>
</dbReference>
<dbReference type="RefSeq" id="WP_132126082.1">
    <property type="nucleotide sequence ID" value="NZ_SLWS01000020.1"/>
</dbReference>
<dbReference type="Gene3D" id="3.40.50.970">
    <property type="match status" value="2"/>
</dbReference>
<feature type="binding site" evidence="10">
    <location>
        <position position="195"/>
    </location>
    <ligand>
        <name>thiamine diphosphate</name>
        <dbReference type="ChEBI" id="CHEBI:58937"/>
    </ligand>
</feature>
<dbReference type="FunFam" id="3.40.50.970:FF:000010">
    <property type="entry name" value="1-deoxy-D-xylulose-5-phosphate synthase"/>
    <property type="match status" value="1"/>
</dbReference>
<comment type="function">
    <text evidence="10">Catalyzes the acyloin condensation reaction between C atoms 2 and 3 of pyruvate and glyceraldehyde 3-phosphate to yield 1-deoxy-D-xylulose-5-phosphate (DXP).</text>
</comment>
<dbReference type="InterPro" id="IPR009014">
    <property type="entry name" value="Transketo_C/PFOR_II"/>
</dbReference>
<dbReference type="InterPro" id="IPR033248">
    <property type="entry name" value="Transketolase_C"/>
</dbReference>
<evidence type="ECO:0000256" key="9">
    <source>
        <dbReference type="ARBA" id="ARBA00023229"/>
    </source>
</evidence>
<organism evidence="13 14">
    <name type="scientific">Actinocrispum wychmicini</name>
    <dbReference type="NCBI Taxonomy" id="1213861"/>
    <lineage>
        <taxon>Bacteria</taxon>
        <taxon>Bacillati</taxon>
        <taxon>Actinomycetota</taxon>
        <taxon>Actinomycetes</taxon>
        <taxon>Pseudonocardiales</taxon>
        <taxon>Pseudonocardiaceae</taxon>
        <taxon>Actinocrispum</taxon>
    </lineage>
</organism>
<dbReference type="Gene3D" id="3.40.50.920">
    <property type="match status" value="1"/>
</dbReference>